<accession>A0A371X0B1</accession>
<dbReference type="PROSITE" id="PS50895">
    <property type="entry name" value="SURF1"/>
    <property type="match status" value="1"/>
</dbReference>
<comment type="subcellular location">
    <subcellularLocation>
        <location evidence="6">Cell membrane</location>
        <topology evidence="6">Multi-pass membrane protein</topology>
    </subcellularLocation>
    <subcellularLocation>
        <location evidence="1">Membrane</location>
    </subcellularLocation>
</comment>
<evidence type="ECO:0000313" key="8">
    <source>
        <dbReference type="EMBL" id="RFC62625.1"/>
    </source>
</evidence>
<dbReference type="OrthoDB" id="6079986at2"/>
<dbReference type="PANTHER" id="PTHR23427:SF2">
    <property type="entry name" value="SURFEIT LOCUS PROTEIN 1"/>
    <property type="match status" value="1"/>
</dbReference>
<reference evidence="8 9" key="1">
    <citation type="submission" date="2018-08" db="EMBL/GenBank/DDBJ databases">
        <title>Fulvimarina sp. 85, whole genome shotgun sequence.</title>
        <authorList>
            <person name="Tuo L."/>
        </authorList>
    </citation>
    <scope>NUCLEOTIDE SEQUENCE [LARGE SCALE GENOMIC DNA]</scope>
    <source>
        <strain evidence="8 9">85</strain>
    </source>
</reference>
<gene>
    <name evidence="8" type="ORF">DYI37_15415</name>
</gene>
<keyword evidence="6" id="KW-1003">Cell membrane</keyword>
<feature type="transmembrane region" description="Helical" evidence="6">
    <location>
        <begin position="236"/>
        <end position="257"/>
    </location>
</feature>
<dbReference type="EMBL" id="QURL01000006">
    <property type="protein sequence ID" value="RFC62625.1"/>
    <property type="molecule type" value="Genomic_DNA"/>
</dbReference>
<evidence type="ECO:0000256" key="3">
    <source>
        <dbReference type="ARBA" id="ARBA00022692"/>
    </source>
</evidence>
<evidence type="ECO:0000256" key="5">
    <source>
        <dbReference type="ARBA" id="ARBA00023136"/>
    </source>
</evidence>
<dbReference type="Proteomes" id="UP000264310">
    <property type="component" value="Unassembled WGS sequence"/>
</dbReference>
<evidence type="ECO:0000256" key="4">
    <source>
        <dbReference type="ARBA" id="ARBA00022989"/>
    </source>
</evidence>
<name>A0A371X0B1_9HYPH</name>
<evidence type="ECO:0000256" key="1">
    <source>
        <dbReference type="ARBA" id="ARBA00004370"/>
    </source>
</evidence>
<dbReference type="PANTHER" id="PTHR23427">
    <property type="entry name" value="SURFEIT LOCUS PROTEIN"/>
    <property type="match status" value="1"/>
</dbReference>
<feature type="transmembrane region" description="Helical" evidence="6">
    <location>
        <begin position="27"/>
        <end position="48"/>
    </location>
</feature>
<dbReference type="InterPro" id="IPR002994">
    <property type="entry name" value="Surf1/Shy1"/>
</dbReference>
<dbReference type="InterPro" id="IPR045214">
    <property type="entry name" value="Surf1/Surf4"/>
</dbReference>
<sequence>MNENGSSDSPDSSGADRGRRGGASRSGLAVIVLLGGVLTLLFCSLGVWQIERRAWKLDLIAAVEARVTEEAIAAPGPAEWPDLTLEGDEYQHVAITGRYLEGRDAYAQAVTDYGSGYWLMTPLGTADGFTVFVNRGYVSRRDGGDDFAPPDGEVRVEGLLRMSQPDGAFLRSNDPQAGRWYSRDTAAMAAANDVPGPVAPYFIDAGVGAERALMGEPSGEEPVEGLTNIAFRNEHLVYAITWFSLAALTLGATGFLVRRQLRRAKRD</sequence>
<dbReference type="CDD" id="cd06662">
    <property type="entry name" value="SURF1"/>
    <property type="match status" value="1"/>
</dbReference>
<dbReference type="AlphaFoldDB" id="A0A371X0B1"/>
<protein>
    <recommendedName>
        <fullName evidence="6">SURF1-like protein</fullName>
    </recommendedName>
</protein>
<keyword evidence="4 6" id="KW-1133">Transmembrane helix</keyword>
<evidence type="ECO:0000256" key="6">
    <source>
        <dbReference type="RuleBase" id="RU363076"/>
    </source>
</evidence>
<evidence type="ECO:0000256" key="2">
    <source>
        <dbReference type="ARBA" id="ARBA00007165"/>
    </source>
</evidence>
<evidence type="ECO:0000313" key="9">
    <source>
        <dbReference type="Proteomes" id="UP000264310"/>
    </source>
</evidence>
<feature type="compositionally biased region" description="Low complexity" evidence="7">
    <location>
        <begin position="1"/>
        <end position="13"/>
    </location>
</feature>
<keyword evidence="3 6" id="KW-0812">Transmembrane</keyword>
<dbReference type="Pfam" id="PF02104">
    <property type="entry name" value="SURF1"/>
    <property type="match status" value="1"/>
</dbReference>
<dbReference type="RefSeq" id="WP_116684149.1">
    <property type="nucleotide sequence ID" value="NZ_QURL01000006.1"/>
</dbReference>
<keyword evidence="5 6" id="KW-0472">Membrane</keyword>
<comment type="similarity">
    <text evidence="2 6">Belongs to the SURF1 family.</text>
</comment>
<proteinExistence type="inferred from homology"/>
<keyword evidence="9" id="KW-1185">Reference proteome</keyword>
<organism evidence="8 9">
    <name type="scientific">Fulvimarina endophytica</name>
    <dbReference type="NCBI Taxonomy" id="2293836"/>
    <lineage>
        <taxon>Bacteria</taxon>
        <taxon>Pseudomonadati</taxon>
        <taxon>Pseudomonadota</taxon>
        <taxon>Alphaproteobacteria</taxon>
        <taxon>Hyphomicrobiales</taxon>
        <taxon>Aurantimonadaceae</taxon>
        <taxon>Fulvimarina</taxon>
    </lineage>
</organism>
<evidence type="ECO:0000256" key="7">
    <source>
        <dbReference type="SAM" id="MobiDB-lite"/>
    </source>
</evidence>
<comment type="caution">
    <text evidence="8">The sequence shown here is derived from an EMBL/GenBank/DDBJ whole genome shotgun (WGS) entry which is preliminary data.</text>
</comment>
<feature type="region of interest" description="Disordered" evidence="7">
    <location>
        <begin position="1"/>
        <end position="22"/>
    </location>
</feature>
<dbReference type="GO" id="GO:0005886">
    <property type="term" value="C:plasma membrane"/>
    <property type="evidence" value="ECO:0007669"/>
    <property type="project" value="UniProtKB-SubCell"/>
</dbReference>